<feature type="transmembrane region" description="Helical" evidence="12">
    <location>
        <begin position="537"/>
        <end position="557"/>
    </location>
</feature>
<comment type="subcellular location">
    <subcellularLocation>
        <location evidence="1">Cell membrane</location>
        <topology evidence="1">Multi-pass membrane protein</topology>
    </subcellularLocation>
</comment>
<dbReference type="AlphaFoldDB" id="L7UGE5"/>
<dbReference type="KEGG" id="msd:MYSTI_06768"/>
<evidence type="ECO:0000256" key="10">
    <source>
        <dbReference type="ARBA" id="ARBA00023201"/>
    </source>
</evidence>
<name>L7UGE5_MYXSD</name>
<feature type="transmembrane region" description="Helical" evidence="12">
    <location>
        <begin position="513"/>
        <end position="531"/>
    </location>
</feature>
<evidence type="ECO:0000256" key="1">
    <source>
        <dbReference type="ARBA" id="ARBA00004651"/>
    </source>
</evidence>
<organism evidence="13 14">
    <name type="scientific">Myxococcus stipitatus (strain DSM 14675 / JCM 12634 / Mx s8)</name>
    <dbReference type="NCBI Taxonomy" id="1278073"/>
    <lineage>
        <taxon>Bacteria</taxon>
        <taxon>Pseudomonadati</taxon>
        <taxon>Myxococcota</taxon>
        <taxon>Myxococcia</taxon>
        <taxon>Myxococcales</taxon>
        <taxon>Cystobacterineae</taxon>
        <taxon>Myxococcaceae</taxon>
        <taxon>Myxococcus</taxon>
    </lineage>
</organism>
<evidence type="ECO:0000256" key="5">
    <source>
        <dbReference type="ARBA" id="ARBA00022692"/>
    </source>
</evidence>
<reference evidence="13 14" key="1">
    <citation type="journal article" date="2013" name="Genome Announc.">
        <title>Complete genome sequence of Myxococcus stipitatus strain DSM 14675, a fruiting myxobacterium.</title>
        <authorList>
            <person name="Huntley S."/>
            <person name="Kneip S."/>
            <person name="Treuner-Lange A."/>
            <person name="Sogaard-Andersen L."/>
        </authorList>
    </citation>
    <scope>NUCLEOTIDE SEQUENCE [LARGE SCALE GENOMIC DNA]</scope>
    <source>
        <strain evidence="14">DSM 14675 / JCM 12634 / Mx s8</strain>
    </source>
</reference>
<keyword evidence="9 12" id="KW-0472">Membrane</keyword>
<dbReference type="PROSITE" id="PS50283">
    <property type="entry name" value="NA_SOLUT_SYMP_3"/>
    <property type="match status" value="1"/>
</dbReference>
<feature type="transmembrane region" description="Helical" evidence="12">
    <location>
        <begin position="271"/>
        <end position="296"/>
    </location>
</feature>
<sequence length="570" mass="61861">MTSLDWLVLVGTISLIVGWGMWKARGARNAEDFLRGKRVLKWHTIGLTVMATQASAITFLSVPGQAYEDGMRFVQFYFGLPFAMILISAVFVPIYYKMNVITAYQYLESRFDLKTRLLGAFLFLVQRGMAAGITLYAPSIILSTILGWPLEPTVLAIGAVVILYTVSGGASAVSQTQKQQMVVMMGGMVVAALVILWRLPSNVGFGDAVDVAGAFGRLNVVSFDFNVQDRYNFWSGITGGFFLALSYFGTDQSQVGRYLSGNSISESRLGLLFNGVLKLPMQFIILFVGILVFVFYQFNSPPLLFNDTLRARVQATEKAGEYAALESKWEQVQSSKREQLERYLAAGDAGDAAAQAGVRESLRATANEASAIRKDAKTLVTKALPGAETKDSDYIFIGFVKRWLPSGLFGLLIAVILSAAMSSIASELTALGATTTVDFYRRLVRPEASDKHVLVASKAFTVFWGMVAVSFASFASLLDNLIQAVNILGSIFYGTVLGLFLVAFFLKHVKGHAVFTAAVISQTTVIALFMLSSIGYLWYNVIGCALVVVLSLVAQAVMPRAVDVAPVAGA</sequence>
<dbReference type="GO" id="GO:0006814">
    <property type="term" value="P:sodium ion transport"/>
    <property type="evidence" value="ECO:0007669"/>
    <property type="project" value="UniProtKB-KW"/>
</dbReference>
<keyword evidence="6 12" id="KW-1133">Transmembrane helix</keyword>
<gene>
    <name evidence="13" type="ordered locus">MYSTI_06768</name>
</gene>
<dbReference type="PANTHER" id="PTHR42985:SF40">
    <property type="entry name" value="LD47995P-RELATED"/>
    <property type="match status" value="1"/>
</dbReference>
<feature type="transmembrane region" description="Helical" evidence="12">
    <location>
        <begin position="117"/>
        <end position="141"/>
    </location>
</feature>
<feature type="transmembrane region" description="Helical" evidence="12">
    <location>
        <begin position="453"/>
        <end position="475"/>
    </location>
</feature>
<feature type="transmembrane region" description="Helical" evidence="12">
    <location>
        <begin position="74"/>
        <end position="96"/>
    </location>
</feature>
<dbReference type="Pfam" id="PF00474">
    <property type="entry name" value="SSF"/>
    <property type="match status" value="2"/>
</dbReference>
<dbReference type="EMBL" id="CP004025">
    <property type="protein sequence ID" value="AGC48041.1"/>
    <property type="molecule type" value="Genomic_DNA"/>
</dbReference>
<dbReference type="PANTHER" id="PTHR42985">
    <property type="entry name" value="SODIUM-COUPLED MONOCARBOXYLATE TRANSPORTER"/>
    <property type="match status" value="1"/>
</dbReference>
<proteinExistence type="inferred from homology"/>
<evidence type="ECO:0000256" key="9">
    <source>
        <dbReference type="ARBA" id="ARBA00023136"/>
    </source>
</evidence>
<keyword evidence="4" id="KW-1003">Cell membrane</keyword>
<feature type="transmembrane region" description="Helical" evidence="12">
    <location>
        <begin position="181"/>
        <end position="199"/>
    </location>
</feature>
<evidence type="ECO:0000256" key="12">
    <source>
        <dbReference type="SAM" id="Phobius"/>
    </source>
</evidence>
<evidence type="ECO:0000256" key="11">
    <source>
        <dbReference type="RuleBase" id="RU362091"/>
    </source>
</evidence>
<evidence type="ECO:0000256" key="4">
    <source>
        <dbReference type="ARBA" id="ARBA00022475"/>
    </source>
</evidence>
<keyword evidence="10" id="KW-0739">Sodium transport</keyword>
<accession>L7UGE5</accession>
<dbReference type="OrthoDB" id="9803597at2"/>
<dbReference type="Proteomes" id="UP000011131">
    <property type="component" value="Chromosome"/>
</dbReference>
<keyword evidence="5 12" id="KW-0812">Transmembrane</keyword>
<keyword evidence="14" id="KW-1185">Reference proteome</keyword>
<evidence type="ECO:0000256" key="6">
    <source>
        <dbReference type="ARBA" id="ARBA00022989"/>
    </source>
</evidence>
<dbReference type="GO" id="GO:0005886">
    <property type="term" value="C:plasma membrane"/>
    <property type="evidence" value="ECO:0007669"/>
    <property type="project" value="UniProtKB-SubCell"/>
</dbReference>
<keyword evidence="8" id="KW-0406">Ion transport</keyword>
<dbReference type="CDD" id="cd11494">
    <property type="entry name" value="SLC5sbd_NIS-like_u2"/>
    <property type="match status" value="1"/>
</dbReference>
<dbReference type="eggNOG" id="COG0591">
    <property type="taxonomic scope" value="Bacteria"/>
</dbReference>
<evidence type="ECO:0000313" key="13">
    <source>
        <dbReference type="EMBL" id="AGC48041.1"/>
    </source>
</evidence>
<dbReference type="PATRIC" id="fig|1278073.3.peg.6874"/>
<dbReference type="RefSeq" id="WP_015352295.1">
    <property type="nucleotide sequence ID" value="NC_020126.1"/>
</dbReference>
<dbReference type="InterPro" id="IPR001734">
    <property type="entry name" value="Na/solute_symporter"/>
</dbReference>
<evidence type="ECO:0000256" key="3">
    <source>
        <dbReference type="ARBA" id="ARBA00022448"/>
    </source>
</evidence>
<dbReference type="GO" id="GO:0015293">
    <property type="term" value="F:symporter activity"/>
    <property type="evidence" value="ECO:0007669"/>
    <property type="project" value="TreeGrafter"/>
</dbReference>
<protein>
    <submittedName>
        <fullName evidence="13">Solute/sodium symporter (SSS) family protein</fullName>
    </submittedName>
</protein>
<keyword evidence="7" id="KW-0915">Sodium</keyword>
<dbReference type="HOGENOM" id="CLU_018808_11_4_7"/>
<feature type="transmembrane region" description="Helical" evidence="12">
    <location>
        <begin position="408"/>
        <end position="432"/>
    </location>
</feature>
<feature type="transmembrane region" description="Helical" evidence="12">
    <location>
        <begin position="6"/>
        <end position="22"/>
    </location>
</feature>
<feature type="transmembrane region" description="Helical" evidence="12">
    <location>
        <begin position="153"/>
        <end position="174"/>
    </location>
</feature>
<dbReference type="InterPro" id="IPR051163">
    <property type="entry name" value="Sodium:Solute_Symporter_SSF"/>
</dbReference>
<evidence type="ECO:0000256" key="2">
    <source>
        <dbReference type="ARBA" id="ARBA00006434"/>
    </source>
</evidence>
<keyword evidence="3" id="KW-0813">Transport</keyword>
<dbReference type="InterPro" id="IPR038377">
    <property type="entry name" value="Na/Glc_symporter_sf"/>
</dbReference>
<evidence type="ECO:0000256" key="8">
    <source>
        <dbReference type="ARBA" id="ARBA00023065"/>
    </source>
</evidence>
<dbReference type="STRING" id="1278073.MYSTI_06768"/>
<dbReference type="Gene3D" id="1.20.1730.10">
    <property type="entry name" value="Sodium/glucose cotransporter"/>
    <property type="match status" value="1"/>
</dbReference>
<evidence type="ECO:0000313" key="14">
    <source>
        <dbReference type="Proteomes" id="UP000011131"/>
    </source>
</evidence>
<feature type="transmembrane region" description="Helical" evidence="12">
    <location>
        <begin position="42"/>
        <end position="62"/>
    </location>
</feature>
<evidence type="ECO:0000256" key="7">
    <source>
        <dbReference type="ARBA" id="ARBA00023053"/>
    </source>
</evidence>
<feature type="transmembrane region" description="Helical" evidence="12">
    <location>
        <begin position="481"/>
        <end position="506"/>
    </location>
</feature>
<comment type="similarity">
    <text evidence="2 11">Belongs to the sodium:solute symporter (SSF) (TC 2.A.21) family.</text>
</comment>